<dbReference type="SUPFAM" id="SSF52266">
    <property type="entry name" value="SGNH hydrolase"/>
    <property type="match status" value="1"/>
</dbReference>
<dbReference type="EMBL" id="CP003697">
    <property type="protein sequence ID" value="AGF73026.1"/>
    <property type="molecule type" value="Genomic_DNA"/>
</dbReference>
<dbReference type="InterPro" id="IPR013830">
    <property type="entry name" value="SGNH_hydro"/>
</dbReference>
<dbReference type="AlphaFoldDB" id="M1P8N9"/>
<dbReference type="Gene3D" id="3.40.50.1110">
    <property type="entry name" value="SGNH hydrolase"/>
    <property type="match status" value="1"/>
</dbReference>
<keyword evidence="3" id="KW-1185">Reference proteome</keyword>
<dbReference type="InterPro" id="IPR036514">
    <property type="entry name" value="SGNH_hydro_sf"/>
</dbReference>
<accession>M1P8N9</accession>
<dbReference type="PATRIC" id="fig|1121362.3.peg.2048"/>
<evidence type="ECO:0000313" key="2">
    <source>
        <dbReference type="EMBL" id="AGF73026.1"/>
    </source>
</evidence>
<protein>
    <recommendedName>
        <fullName evidence="1">SGNH hydrolase-type esterase domain-containing protein</fullName>
    </recommendedName>
</protein>
<reference evidence="2 3" key="1">
    <citation type="journal article" date="2012" name="Stand. Genomic Sci.">
        <title>Genome sequence of the halotolerant bacterium Corynebacterium halotolerans type strain YIM 70093(T) (= DSM 44683(T)).</title>
        <authorList>
            <person name="Ruckert C."/>
            <person name="Albersmeier A."/>
            <person name="Al-Dilaimi A."/>
            <person name="Niehaus K."/>
            <person name="Szczepanowski R."/>
            <person name="Kalinowski J."/>
        </authorList>
    </citation>
    <scope>NUCLEOTIDE SEQUENCE [LARGE SCALE GENOMIC DNA]</scope>
    <source>
        <strain evidence="2">YIM 70093</strain>
    </source>
</reference>
<organism evidence="2 3">
    <name type="scientific">Corynebacterium halotolerans YIM 70093 = DSM 44683</name>
    <dbReference type="NCBI Taxonomy" id="1121362"/>
    <lineage>
        <taxon>Bacteria</taxon>
        <taxon>Bacillati</taxon>
        <taxon>Actinomycetota</taxon>
        <taxon>Actinomycetes</taxon>
        <taxon>Mycobacteriales</taxon>
        <taxon>Corynebacteriaceae</taxon>
        <taxon>Corynebacterium</taxon>
    </lineage>
</organism>
<sequence>MVAGDVSRRGGTVRRVPLAVTTGWNGPSFRAGTVRYLTGGYGASVRRWRLHVANRHPRYGYSDGPFELESVSVGPGEDGAWRAGEFSGEPVRLVDSSVSVGDGGEWVSEWLMLDLRAPLLVQVEFAAEETSAMLAPCWVWDRGGRWRVSDSGPLWIWLEAEVSDSVPVVAVLGDSTGAGQGADLPLFESSLAVAGRRLGFLPVFYAHSGDTLGENMRVDAFNYRRWADFSRADAALVQAGSNDLHSGASLESLQKRFAGVVEAVRSRVSGRVLACTIKPRFPDSDVFEGVRAAYNEWLLGLPHGIEGVVDTAARIGDSKTPVEFAADAGHLTTAGHAAMAGAFVEAGELRSVLRRDENRRR</sequence>
<dbReference type="eggNOG" id="ENOG5033YK6">
    <property type="taxonomic scope" value="Bacteria"/>
</dbReference>
<evidence type="ECO:0000313" key="3">
    <source>
        <dbReference type="Proteomes" id="UP000011723"/>
    </source>
</evidence>
<dbReference type="CDD" id="cd00229">
    <property type="entry name" value="SGNH_hydrolase"/>
    <property type="match status" value="1"/>
</dbReference>
<gene>
    <name evidence="2" type="ORF">A605_10120</name>
</gene>
<name>M1P8N9_9CORY</name>
<dbReference type="KEGG" id="chn:A605_10120"/>
<evidence type="ECO:0000259" key="1">
    <source>
        <dbReference type="Pfam" id="PF13472"/>
    </source>
</evidence>
<dbReference type="Pfam" id="PF13472">
    <property type="entry name" value="Lipase_GDSL_2"/>
    <property type="match status" value="1"/>
</dbReference>
<feature type="domain" description="SGNH hydrolase-type esterase" evidence="1">
    <location>
        <begin position="171"/>
        <end position="338"/>
    </location>
</feature>
<dbReference type="Proteomes" id="UP000011723">
    <property type="component" value="Chromosome"/>
</dbReference>
<dbReference type="HOGENOM" id="CLU_766657_0_0_11"/>
<proteinExistence type="predicted"/>